<evidence type="ECO:0000259" key="9">
    <source>
        <dbReference type="Pfam" id="PF25198"/>
    </source>
</evidence>
<evidence type="ECO:0000256" key="6">
    <source>
        <dbReference type="ARBA" id="ARBA00023139"/>
    </source>
</evidence>
<dbReference type="PANTHER" id="PTHR35789">
    <property type="entry name" value="SPORE GERMINATION PROTEIN B3"/>
    <property type="match status" value="1"/>
</dbReference>
<dbReference type="AlphaFoldDB" id="A0A5B8ZAE3"/>
<keyword evidence="3" id="KW-0309">Germination</keyword>
<keyword evidence="6" id="KW-0564">Palmitate</keyword>
<evidence type="ECO:0000256" key="3">
    <source>
        <dbReference type="ARBA" id="ARBA00022544"/>
    </source>
</evidence>
<evidence type="ECO:0000259" key="8">
    <source>
        <dbReference type="Pfam" id="PF05504"/>
    </source>
</evidence>
<dbReference type="PANTHER" id="PTHR35789:SF1">
    <property type="entry name" value="SPORE GERMINATION PROTEIN B3"/>
    <property type="match status" value="1"/>
</dbReference>
<dbReference type="Pfam" id="PF05504">
    <property type="entry name" value="Spore_GerAC"/>
    <property type="match status" value="1"/>
</dbReference>
<dbReference type="Proteomes" id="UP000321555">
    <property type="component" value="Chromosome"/>
</dbReference>
<dbReference type="InterPro" id="IPR057336">
    <property type="entry name" value="GerAC_N"/>
</dbReference>
<dbReference type="NCBIfam" id="TIGR02887">
    <property type="entry name" value="spore_ger_x_C"/>
    <property type="match status" value="1"/>
</dbReference>
<proteinExistence type="inferred from homology"/>
<evidence type="ECO:0000256" key="5">
    <source>
        <dbReference type="ARBA" id="ARBA00023136"/>
    </source>
</evidence>
<dbReference type="PROSITE" id="PS51257">
    <property type="entry name" value="PROKAR_LIPOPROTEIN"/>
    <property type="match status" value="1"/>
</dbReference>
<gene>
    <name evidence="10" type="ORF">FSZ17_22890</name>
</gene>
<evidence type="ECO:0000313" key="11">
    <source>
        <dbReference type="Proteomes" id="UP000321555"/>
    </source>
</evidence>
<sequence>MKRIYLLSIFIFVLLLMTGCWDQDLLKDARLIYGGGVDLEPNGKILSTYVIRDVPVSEQQSPKNELIFTVGSTPRETRHRADERISRNLRAYRNRIIVIGEEMAKQDIHQLLDIFYRDPKSAFNARIGVAKGRAEDIFSLKKVGNVLIEEEIDELIKSKEQTTTVPKVTVETIFPVMMDPGEDFVLPYIMENGKRVDVSHSAMFHKYQFTGILSQDESTMYLLLKDKKGKSATFTQKISSEKDQKKVYNFMTFNVEKSKRKRKVLIQPDGQITVRLDLKWKVSVLEYPNDLLNDKKTVARLNKLLSKEMTDLANKTLKKMQKARCDGLGIGRQLIAFHPDTWKKQKEDWGSNYQKVHFVPKIQVEIIKKGIIN</sequence>
<comment type="similarity">
    <text evidence="2">Belongs to the GerABKC lipoprotein family.</text>
</comment>
<evidence type="ECO:0000256" key="4">
    <source>
        <dbReference type="ARBA" id="ARBA00022729"/>
    </source>
</evidence>
<dbReference type="InterPro" id="IPR046953">
    <property type="entry name" value="Spore_GerAC-like_C"/>
</dbReference>
<evidence type="ECO:0000256" key="1">
    <source>
        <dbReference type="ARBA" id="ARBA00004635"/>
    </source>
</evidence>
<dbReference type="RefSeq" id="WP_057772497.1">
    <property type="nucleotide sequence ID" value="NZ_CP042593.1"/>
</dbReference>
<dbReference type="KEGG" id="bda:FSZ17_22890"/>
<accession>A0A5B8ZAE3</accession>
<dbReference type="OrthoDB" id="2370124at2"/>
<keyword evidence="11" id="KW-1185">Reference proteome</keyword>
<dbReference type="EMBL" id="CP042593">
    <property type="protein sequence ID" value="QED49894.1"/>
    <property type="molecule type" value="Genomic_DNA"/>
</dbReference>
<dbReference type="Gene3D" id="3.30.300.210">
    <property type="entry name" value="Nutrient germinant receptor protein C, domain 3"/>
    <property type="match status" value="1"/>
</dbReference>
<keyword evidence="4" id="KW-0732">Signal</keyword>
<evidence type="ECO:0000313" key="10">
    <source>
        <dbReference type="EMBL" id="QED49894.1"/>
    </source>
</evidence>
<organism evidence="10 11">
    <name type="scientific">Cytobacillus dafuensis</name>
    <name type="common">Bacillus dafuensis</name>
    <dbReference type="NCBI Taxonomy" id="1742359"/>
    <lineage>
        <taxon>Bacteria</taxon>
        <taxon>Bacillati</taxon>
        <taxon>Bacillota</taxon>
        <taxon>Bacilli</taxon>
        <taxon>Bacillales</taxon>
        <taxon>Bacillaceae</taxon>
        <taxon>Cytobacillus</taxon>
    </lineage>
</organism>
<comment type="subcellular location">
    <subcellularLocation>
        <location evidence="1">Membrane</location>
        <topology evidence="1">Lipid-anchor</topology>
    </subcellularLocation>
</comment>
<feature type="domain" description="Spore germination GerAC-like C-terminal" evidence="8">
    <location>
        <begin position="201"/>
        <end position="370"/>
    </location>
</feature>
<reference evidence="11" key="1">
    <citation type="submission" date="2019-08" db="EMBL/GenBank/DDBJ databases">
        <authorList>
            <person name="Zheng X."/>
        </authorList>
    </citation>
    <scope>NUCLEOTIDE SEQUENCE [LARGE SCALE GENOMIC DNA]</scope>
    <source>
        <strain evidence="11">FJAT-25496</strain>
    </source>
</reference>
<evidence type="ECO:0000256" key="2">
    <source>
        <dbReference type="ARBA" id="ARBA00007886"/>
    </source>
</evidence>
<dbReference type="GO" id="GO:0009847">
    <property type="term" value="P:spore germination"/>
    <property type="evidence" value="ECO:0007669"/>
    <property type="project" value="InterPro"/>
</dbReference>
<evidence type="ECO:0000256" key="7">
    <source>
        <dbReference type="ARBA" id="ARBA00023288"/>
    </source>
</evidence>
<protein>
    <submittedName>
        <fullName evidence="10">Ger(X)C family spore germination protein</fullName>
    </submittedName>
</protein>
<dbReference type="Pfam" id="PF25198">
    <property type="entry name" value="Spore_GerAC_N"/>
    <property type="match status" value="1"/>
</dbReference>
<keyword evidence="5" id="KW-0472">Membrane</keyword>
<feature type="domain" description="Spore germination protein N-terminal" evidence="9">
    <location>
        <begin position="22"/>
        <end position="189"/>
    </location>
</feature>
<dbReference type="InterPro" id="IPR008844">
    <property type="entry name" value="Spore_GerAC-like"/>
</dbReference>
<dbReference type="STRING" id="1742359.GCA_001439625_02932"/>
<name>A0A5B8ZAE3_CYTDA</name>
<keyword evidence="7" id="KW-0449">Lipoprotein</keyword>
<dbReference type="InterPro" id="IPR038501">
    <property type="entry name" value="Spore_GerAC_C_sf"/>
</dbReference>
<dbReference type="GO" id="GO:0016020">
    <property type="term" value="C:membrane"/>
    <property type="evidence" value="ECO:0007669"/>
    <property type="project" value="UniProtKB-SubCell"/>
</dbReference>